<comment type="similarity">
    <text evidence="1">Belongs to the sulfatase family.</text>
</comment>
<keyword evidence="2" id="KW-0378">Hydrolase</keyword>
<dbReference type="SUPFAM" id="SSF53649">
    <property type="entry name" value="Alkaline phosphatase-like"/>
    <property type="match status" value="1"/>
</dbReference>
<dbReference type="AlphaFoldDB" id="A0A382Y7F9"/>
<evidence type="ECO:0000313" key="4">
    <source>
        <dbReference type="EMBL" id="SVD78805.1"/>
    </source>
</evidence>
<dbReference type="Gene3D" id="3.40.720.10">
    <property type="entry name" value="Alkaline Phosphatase, subunit A"/>
    <property type="match status" value="1"/>
</dbReference>
<evidence type="ECO:0000256" key="1">
    <source>
        <dbReference type="ARBA" id="ARBA00008779"/>
    </source>
</evidence>
<proteinExistence type="inferred from homology"/>
<dbReference type="GO" id="GO:0004065">
    <property type="term" value="F:arylsulfatase activity"/>
    <property type="evidence" value="ECO:0007669"/>
    <property type="project" value="TreeGrafter"/>
</dbReference>
<sequence length="108" mass="12149">VPLFLWKFPLIRYYPTLIALLLPLVVLAEAKQPPNIVFVLFDDIGYGQPKSYRADSAFKTPNLDHLAKEGMRFTDAHSAAANCTPTRYGVLTGRYPCRIGQFGVLKTY</sequence>
<protein>
    <recommendedName>
        <fullName evidence="3">Sulfatase N-terminal domain-containing protein</fullName>
    </recommendedName>
</protein>
<dbReference type="PANTHER" id="PTHR42693:SF53">
    <property type="entry name" value="ENDO-4-O-SULFATASE"/>
    <property type="match status" value="1"/>
</dbReference>
<dbReference type="PANTHER" id="PTHR42693">
    <property type="entry name" value="ARYLSULFATASE FAMILY MEMBER"/>
    <property type="match status" value="1"/>
</dbReference>
<name>A0A382Y7F9_9ZZZZ</name>
<gene>
    <name evidence="4" type="ORF">METZ01_LOCUS431659</name>
</gene>
<evidence type="ECO:0000259" key="3">
    <source>
        <dbReference type="Pfam" id="PF00884"/>
    </source>
</evidence>
<organism evidence="4">
    <name type="scientific">marine metagenome</name>
    <dbReference type="NCBI Taxonomy" id="408172"/>
    <lineage>
        <taxon>unclassified sequences</taxon>
        <taxon>metagenomes</taxon>
        <taxon>ecological metagenomes</taxon>
    </lineage>
</organism>
<feature type="non-terminal residue" evidence="4">
    <location>
        <position position="1"/>
    </location>
</feature>
<dbReference type="InterPro" id="IPR017850">
    <property type="entry name" value="Alkaline_phosphatase_core_sf"/>
</dbReference>
<dbReference type="Pfam" id="PF00884">
    <property type="entry name" value="Sulfatase"/>
    <property type="match status" value="1"/>
</dbReference>
<feature type="non-terminal residue" evidence="4">
    <location>
        <position position="108"/>
    </location>
</feature>
<reference evidence="4" key="1">
    <citation type="submission" date="2018-05" db="EMBL/GenBank/DDBJ databases">
        <authorList>
            <person name="Lanie J.A."/>
            <person name="Ng W.-L."/>
            <person name="Kazmierczak K.M."/>
            <person name="Andrzejewski T.M."/>
            <person name="Davidsen T.M."/>
            <person name="Wayne K.J."/>
            <person name="Tettelin H."/>
            <person name="Glass J.I."/>
            <person name="Rusch D."/>
            <person name="Podicherti R."/>
            <person name="Tsui H.-C.T."/>
            <person name="Winkler M.E."/>
        </authorList>
    </citation>
    <scope>NUCLEOTIDE SEQUENCE</scope>
</reference>
<dbReference type="InterPro" id="IPR050738">
    <property type="entry name" value="Sulfatase"/>
</dbReference>
<accession>A0A382Y7F9</accession>
<feature type="domain" description="Sulfatase N-terminal" evidence="3">
    <location>
        <begin position="34"/>
        <end position="100"/>
    </location>
</feature>
<evidence type="ECO:0000256" key="2">
    <source>
        <dbReference type="ARBA" id="ARBA00022801"/>
    </source>
</evidence>
<dbReference type="EMBL" id="UINC01173288">
    <property type="protein sequence ID" value="SVD78805.1"/>
    <property type="molecule type" value="Genomic_DNA"/>
</dbReference>
<dbReference type="InterPro" id="IPR000917">
    <property type="entry name" value="Sulfatase_N"/>
</dbReference>